<reference evidence="1" key="1">
    <citation type="submission" date="2022-09" db="EMBL/GenBank/DDBJ databases">
        <title>Interaction between co-microsymbionts with complementary sets of symbiotic genes in legume-rhizobium systems.</title>
        <authorList>
            <person name="Safronova V."/>
            <person name="Sazanova A."/>
            <person name="Afonin A."/>
            <person name="Chirak E."/>
        </authorList>
    </citation>
    <scope>NUCLEOTIDE SEQUENCE</scope>
    <source>
        <strain evidence="1">A18/3m</strain>
    </source>
</reference>
<organism evidence="1 2">
    <name type="scientific">Phyllobacterium zundukense</name>
    <dbReference type="NCBI Taxonomy" id="1867719"/>
    <lineage>
        <taxon>Bacteria</taxon>
        <taxon>Pseudomonadati</taxon>
        <taxon>Pseudomonadota</taxon>
        <taxon>Alphaproteobacteria</taxon>
        <taxon>Hyphomicrobiales</taxon>
        <taxon>Phyllobacteriaceae</taxon>
        <taxon>Phyllobacterium</taxon>
    </lineage>
</organism>
<evidence type="ECO:0000313" key="2">
    <source>
        <dbReference type="Proteomes" id="UP001061991"/>
    </source>
</evidence>
<dbReference type="Proteomes" id="UP001061991">
    <property type="component" value="Plasmid p_unnamed1"/>
</dbReference>
<evidence type="ECO:0000313" key="1">
    <source>
        <dbReference type="EMBL" id="UXN59209.1"/>
    </source>
</evidence>
<sequence>MDHTRGGRRRWCSDDTCGPHDRRVRRFRSENRQ</sequence>
<geneLocation type="plasmid" evidence="1 2">
    <name>p_unnamed1</name>
</geneLocation>
<accession>A0ACD4D072</accession>
<proteinExistence type="predicted"/>
<keyword evidence="2" id="KW-1185">Reference proteome</keyword>
<keyword evidence="1" id="KW-0614">Plasmid</keyword>
<name>A0ACD4D072_9HYPH</name>
<gene>
    <name evidence="1" type="ORF">N8E88_09910</name>
</gene>
<protein>
    <submittedName>
        <fullName evidence="1">CGNR zinc finger domain-containing protein</fullName>
    </submittedName>
</protein>
<dbReference type="EMBL" id="CP104972">
    <property type="protein sequence ID" value="UXN59209.1"/>
    <property type="molecule type" value="Genomic_DNA"/>
</dbReference>